<proteinExistence type="predicted"/>
<evidence type="ECO:0000313" key="1">
    <source>
        <dbReference type="EMBL" id="MFC6084373.1"/>
    </source>
</evidence>
<dbReference type="Proteomes" id="UP001596137">
    <property type="component" value="Unassembled WGS sequence"/>
</dbReference>
<dbReference type="InterPro" id="IPR029021">
    <property type="entry name" value="Prot-tyrosine_phosphatase-like"/>
</dbReference>
<dbReference type="InterPro" id="IPR016130">
    <property type="entry name" value="Tyr_Pase_AS"/>
</dbReference>
<gene>
    <name evidence="1" type="ORF">ACFP1K_24665</name>
</gene>
<dbReference type="InterPro" id="IPR026893">
    <property type="entry name" value="Tyr/Ser_Pase_IphP-type"/>
</dbReference>
<dbReference type="SUPFAM" id="SSF52799">
    <property type="entry name" value="(Phosphotyrosine protein) phosphatases II"/>
    <property type="match status" value="1"/>
</dbReference>
<dbReference type="PROSITE" id="PS00383">
    <property type="entry name" value="TYR_PHOSPHATASE_1"/>
    <property type="match status" value="1"/>
</dbReference>
<sequence length="249" mass="26823">MSDRQAPTAPTDRHLDWEGCFNIRDLGGLPLTGGGTTRRGAVIRADNPGRLTPAGWSALVAHGVRTIVDLRNHDELTGDLHPRPSALTTVHVPLDDAADTAFWTHVQDNGLHGSPLYYRPFIDRKARQCAAALTAIAEAHPAGVLFHCGLGRDRTGLITLLLLTLTGVTPHQIATDYALSTTRLPPLFTALAIPDQTAEIQATLTQKNTTAHTALLNTLTDLNIEAHLQASGLTPQHIQALRDRLLPTP</sequence>
<evidence type="ECO:0000313" key="2">
    <source>
        <dbReference type="Proteomes" id="UP001596137"/>
    </source>
</evidence>
<dbReference type="EMBL" id="JBHSRF010000041">
    <property type="protein sequence ID" value="MFC6084373.1"/>
    <property type="molecule type" value="Genomic_DNA"/>
</dbReference>
<comment type="caution">
    <text evidence="1">The sequence shown here is derived from an EMBL/GenBank/DDBJ whole genome shotgun (WGS) entry which is preliminary data.</text>
</comment>
<protein>
    <submittedName>
        <fullName evidence="1">Tyrosine-protein phosphatase</fullName>
    </submittedName>
</protein>
<name>A0ABW1NLY8_9ACTN</name>
<dbReference type="RefSeq" id="WP_380757351.1">
    <property type="nucleotide sequence ID" value="NZ_JBHSRF010000041.1"/>
</dbReference>
<reference evidence="2" key="1">
    <citation type="journal article" date="2019" name="Int. J. Syst. Evol. Microbiol.">
        <title>The Global Catalogue of Microorganisms (GCM) 10K type strain sequencing project: providing services to taxonomists for standard genome sequencing and annotation.</title>
        <authorList>
            <consortium name="The Broad Institute Genomics Platform"/>
            <consortium name="The Broad Institute Genome Sequencing Center for Infectious Disease"/>
            <person name="Wu L."/>
            <person name="Ma J."/>
        </authorList>
    </citation>
    <scope>NUCLEOTIDE SEQUENCE [LARGE SCALE GENOMIC DNA]</scope>
    <source>
        <strain evidence="2">JCM 30346</strain>
    </source>
</reference>
<organism evidence="1 2">
    <name type="scientific">Sphaerisporangium aureirubrum</name>
    <dbReference type="NCBI Taxonomy" id="1544736"/>
    <lineage>
        <taxon>Bacteria</taxon>
        <taxon>Bacillati</taxon>
        <taxon>Actinomycetota</taxon>
        <taxon>Actinomycetes</taxon>
        <taxon>Streptosporangiales</taxon>
        <taxon>Streptosporangiaceae</taxon>
        <taxon>Sphaerisporangium</taxon>
    </lineage>
</organism>
<dbReference type="Pfam" id="PF13350">
    <property type="entry name" value="Y_phosphatase3"/>
    <property type="match status" value="1"/>
</dbReference>
<dbReference type="Gene3D" id="3.90.190.10">
    <property type="entry name" value="Protein tyrosine phosphatase superfamily"/>
    <property type="match status" value="1"/>
</dbReference>
<accession>A0ABW1NLY8</accession>
<keyword evidence="2" id="KW-1185">Reference proteome</keyword>